<gene>
    <name evidence="3" type="ORF">DASC09_045730</name>
</gene>
<dbReference type="Proteomes" id="UP001360560">
    <property type="component" value="Unassembled WGS sequence"/>
</dbReference>
<comment type="caution">
    <text evidence="3">The sequence shown here is derived from an EMBL/GenBank/DDBJ whole genome shotgun (WGS) entry which is preliminary data.</text>
</comment>
<dbReference type="RefSeq" id="XP_064854244.1">
    <property type="nucleotide sequence ID" value="XM_064998172.1"/>
</dbReference>
<evidence type="ECO:0000256" key="2">
    <source>
        <dbReference type="SAM" id="MobiDB-lite"/>
    </source>
</evidence>
<evidence type="ECO:0008006" key="5">
    <source>
        <dbReference type="Google" id="ProtNLM"/>
    </source>
</evidence>
<dbReference type="EMBL" id="BTFZ01000011">
    <property type="protein sequence ID" value="GMM37248.1"/>
    <property type="molecule type" value="Genomic_DNA"/>
</dbReference>
<accession>A0AAV5QQQ1</accession>
<evidence type="ECO:0000313" key="3">
    <source>
        <dbReference type="EMBL" id="GMM37248.1"/>
    </source>
</evidence>
<protein>
    <recommendedName>
        <fullName evidence="5">Calcipressin</fullName>
    </recommendedName>
</protein>
<keyword evidence="4" id="KW-1185">Reference proteome</keyword>
<dbReference type="GO" id="GO:0008597">
    <property type="term" value="F:calcium-dependent protein serine/threonine phosphatase regulator activity"/>
    <property type="evidence" value="ECO:0007669"/>
    <property type="project" value="TreeGrafter"/>
</dbReference>
<feature type="region of interest" description="Disordered" evidence="2">
    <location>
        <begin position="164"/>
        <end position="183"/>
    </location>
</feature>
<dbReference type="GeneID" id="90075223"/>
<organism evidence="3 4">
    <name type="scientific">Saccharomycopsis crataegensis</name>
    <dbReference type="NCBI Taxonomy" id="43959"/>
    <lineage>
        <taxon>Eukaryota</taxon>
        <taxon>Fungi</taxon>
        <taxon>Dikarya</taxon>
        <taxon>Ascomycota</taxon>
        <taxon>Saccharomycotina</taxon>
        <taxon>Saccharomycetes</taxon>
        <taxon>Saccharomycopsidaceae</taxon>
        <taxon>Saccharomycopsis</taxon>
    </lineage>
</organism>
<comment type="similarity">
    <text evidence="1">Belongs to the RCAN family.</text>
</comment>
<feature type="compositionally biased region" description="Basic and acidic residues" evidence="2">
    <location>
        <begin position="173"/>
        <end position="183"/>
    </location>
</feature>
<dbReference type="InterPro" id="IPR006931">
    <property type="entry name" value="Calcipressin"/>
</dbReference>
<evidence type="ECO:0000313" key="4">
    <source>
        <dbReference type="Proteomes" id="UP001360560"/>
    </source>
</evidence>
<sequence>MGVDPTNTLILTGFTEDELLDTELIKSLQNQIINHTSASETIQFSILKSFKRIIMVFERLESSQRVYGILKSAGFKVGYASQNNYDDFIMTDDGYKFDTREYLHLPSHGTTFIISPPPSPPPGWVSMPEEAPEQRSIYSPEELRELLYKRVDDGKIQRLFDDAGEECEPQETADDKVVHDDDDDDHRVVDQKVLLQSEGLTSPIIVLEAPENEELSLWNVHSQHKKPTKVSMPPPE</sequence>
<dbReference type="GO" id="GO:0005634">
    <property type="term" value="C:nucleus"/>
    <property type="evidence" value="ECO:0007669"/>
    <property type="project" value="TreeGrafter"/>
</dbReference>
<dbReference type="PANTHER" id="PTHR10300">
    <property type="entry name" value="CALCIPRESSIN"/>
    <property type="match status" value="1"/>
</dbReference>
<dbReference type="GO" id="GO:0019722">
    <property type="term" value="P:calcium-mediated signaling"/>
    <property type="evidence" value="ECO:0007669"/>
    <property type="project" value="InterPro"/>
</dbReference>
<dbReference type="GO" id="GO:0005737">
    <property type="term" value="C:cytoplasm"/>
    <property type="evidence" value="ECO:0007669"/>
    <property type="project" value="TreeGrafter"/>
</dbReference>
<dbReference type="AlphaFoldDB" id="A0AAV5QQQ1"/>
<proteinExistence type="inferred from homology"/>
<name>A0AAV5QQQ1_9ASCO</name>
<dbReference type="PANTHER" id="PTHR10300:SF14">
    <property type="entry name" value="PROTEIN SARAH"/>
    <property type="match status" value="1"/>
</dbReference>
<evidence type="ECO:0000256" key="1">
    <source>
        <dbReference type="ARBA" id="ARBA00008209"/>
    </source>
</evidence>
<reference evidence="3 4" key="1">
    <citation type="journal article" date="2023" name="Elife">
        <title>Identification of key yeast species and microbe-microbe interactions impacting larval growth of Drosophila in the wild.</title>
        <authorList>
            <person name="Mure A."/>
            <person name="Sugiura Y."/>
            <person name="Maeda R."/>
            <person name="Honda K."/>
            <person name="Sakurai N."/>
            <person name="Takahashi Y."/>
            <person name="Watada M."/>
            <person name="Katoh T."/>
            <person name="Gotoh A."/>
            <person name="Gotoh Y."/>
            <person name="Taniguchi I."/>
            <person name="Nakamura K."/>
            <person name="Hayashi T."/>
            <person name="Katayama T."/>
            <person name="Uemura T."/>
            <person name="Hattori Y."/>
        </authorList>
    </citation>
    <scope>NUCLEOTIDE SEQUENCE [LARGE SCALE GENOMIC DNA]</scope>
    <source>
        <strain evidence="3 4">SC-9</strain>
    </source>
</reference>
<dbReference type="Pfam" id="PF04847">
    <property type="entry name" value="Calcipressin"/>
    <property type="match status" value="1"/>
</dbReference>